<organism evidence="3 4">
    <name type="scientific">Corynebacterium glyciniphilum AJ 3170</name>
    <dbReference type="NCBI Taxonomy" id="1404245"/>
    <lineage>
        <taxon>Bacteria</taxon>
        <taxon>Bacillati</taxon>
        <taxon>Actinomycetota</taxon>
        <taxon>Actinomycetes</taxon>
        <taxon>Mycobacteriales</taxon>
        <taxon>Corynebacteriaceae</taxon>
        <taxon>Corynebacterium</taxon>
    </lineage>
</organism>
<evidence type="ECO:0000313" key="3">
    <source>
        <dbReference type="EMBL" id="AHW63951.1"/>
    </source>
</evidence>
<keyword evidence="1" id="KW-0560">Oxidoreductase</keyword>
<dbReference type="OrthoDB" id="9806257at2"/>
<gene>
    <name evidence="3" type="ORF">CGLY_07530</name>
</gene>
<dbReference type="SUPFAM" id="SSF51905">
    <property type="entry name" value="FAD/NAD(P)-binding domain"/>
    <property type="match status" value="1"/>
</dbReference>
<proteinExistence type="predicted"/>
<dbReference type="GO" id="GO:0016491">
    <property type="term" value="F:oxidoreductase activity"/>
    <property type="evidence" value="ECO:0007669"/>
    <property type="project" value="UniProtKB-KW"/>
</dbReference>
<dbReference type="PANTHER" id="PTHR13847:SF289">
    <property type="entry name" value="GLYCINE OXIDASE"/>
    <property type="match status" value="1"/>
</dbReference>
<feature type="domain" description="FAD dependent oxidoreductase" evidence="2">
    <location>
        <begin position="7"/>
        <end position="414"/>
    </location>
</feature>
<dbReference type="HOGENOM" id="CLU_007884_9_0_11"/>
<dbReference type="GO" id="GO:0005737">
    <property type="term" value="C:cytoplasm"/>
    <property type="evidence" value="ECO:0007669"/>
    <property type="project" value="TreeGrafter"/>
</dbReference>
<dbReference type="InterPro" id="IPR006076">
    <property type="entry name" value="FAD-dep_OxRdtase"/>
</dbReference>
<reference evidence="3 4" key="1">
    <citation type="journal article" date="2015" name="Int. J. Syst. Evol. Microbiol.">
        <title>Revisiting Corynebacterium glyciniphilum (ex Kubota et al., 1972) sp. nov., nom. rev., isolated from putrefied banana.</title>
        <authorList>
            <person name="Al-Dilaimi A."/>
            <person name="Bednarz H."/>
            <person name="Lomker A."/>
            <person name="Niehaus K."/>
            <person name="Kalinowski J."/>
            <person name="Ruckert C."/>
        </authorList>
    </citation>
    <scope>NUCLEOTIDE SEQUENCE [LARGE SCALE GENOMIC DNA]</scope>
    <source>
        <strain evidence="3">AJ 3170</strain>
    </source>
</reference>
<keyword evidence="4" id="KW-1185">Reference proteome</keyword>
<name>X5EBE2_9CORY</name>
<accession>X5EBE2</accession>
<evidence type="ECO:0000259" key="2">
    <source>
        <dbReference type="Pfam" id="PF01266"/>
    </source>
</evidence>
<protein>
    <submittedName>
        <fullName evidence="3">Putative FAD dependent oxidoreductase</fullName>
    </submittedName>
</protein>
<dbReference type="AlphaFoldDB" id="X5EBE2"/>
<dbReference type="RefSeq" id="WP_052539859.1">
    <property type="nucleotide sequence ID" value="NZ_CP006842.1"/>
</dbReference>
<dbReference type="InterPro" id="IPR036188">
    <property type="entry name" value="FAD/NAD-bd_sf"/>
</dbReference>
<dbReference type="STRING" id="1404245.CGLY_07530"/>
<dbReference type="Gene3D" id="3.30.9.10">
    <property type="entry name" value="D-Amino Acid Oxidase, subunit A, domain 2"/>
    <property type="match status" value="1"/>
</dbReference>
<dbReference type="Proteomes" id="UP000023703">
    <property type="component" value="Chromosome"/>
</dbReference>
<evidence type="ECO:0000256" key="1">
    <source>
        <dbReference type="ARBA" id="ARBA00023002"/>
    </source>
</evidence>
<dbReference type="PANTHER" id="PTHR13847">
    <property type="entry name" value="SARCOSINE DEHYDROGENASE-RELATED"/>
    <property type="match status" value="1"/>
</dbReference>
<dbReference type="Gene3D" id="3.50.50.60">
    <property type="entry name" value="FAD/NAD(P)-binding domain"/>
    <property type="match status" value="2"/>
</dbReference>
<dbReference type="KEGG" id="cgy:CGLY_07530"/>
<sequence length="432" mass="45781">MTSRTAIVLGAGSIGLSSAYYLRKTGFDVTVIDPEPLAARASGHNAGWLIPSMSTPVPAPGILPQALKWMTRKDSPLYISPSADPHFLAFLLRTLQHCTESRFSRGAQILARLSAGSLPLFDDLTADGVEFERHSDPLTMLFTDPHKVEGRVHELETLDGKLPGFSWRHMSRDDLSTYAPSLSDKVVAGIQSEGDQSVDPASFVRGLAAACERDGVELRLGETASLVTSPASAGRGSDGVEVTVQVGGRRLRADKVVVAAGAWTNELLSGIGERIALQAGKGYGYDLPLVDDGPTAPVYLAEAKVAITPLDDRVRLAGTMGFSGIDETIDAVRAGGILSGSREYFADWIHRAQDAAFDHNGRALNPWTGLRPTTPDGVPMIGPLANHPEVLVATGHVMLGISLGPTTGRLIAELASGETSAESLADLSPDRF</sequence>
<dbReference type="eggNOG" id="COG0665">
    <property type="taxonomic scope" value="Bacteria"/>
</dbReference>
<dbReference type="Pfam" id="PF01266">
    <property type="entry name" value="DAO"/>
    <property type="match status" value="1"/>
</dbReference>
<evidence type="ECO:0000313" key="4">
    <source>
        <dbReference type="Proteomes" id="UP000023703"/>
    </source>
</evidence>
<dbReference type="EMBL" id="CP006842">
    <property type="protein sequence ID" value="AHW63951.1"/>
    <property type="molecule type" value="Genomic_DNA"/>
</dbReference>
<dbReference type="SUPFAM" id="SSF54373">
    <property type="entry name" value="FAD-linked reductases, C-terminal domain"/>
    <property type="match status" value="1"/>
</dbReference>